<organism evidence="1 2">
    <name type="scientific">Recurvomyces mirabilis</name>
    <dbReference type="NCBI Taxonomy" id="574656"/>
    <lineage>
        <taxon>Eukaryota</taxon>
        <taxon>Fungi</taxon>
        <taxon>Dikarya</taxon>
        <taxon>Ascomycota</taxon>
        <taxon>Pezizomycotina</taxon>
        <taxon>Dothideomycetes</taxon>
        <taxon>Dothideomycetidae</taxon>
        <taxon>Mycosphaerellales</taxon>
        <taxon>Teratosphaeriaceae</taxon>
        <taxon>Recurvomyces</taxon>
    </lineage>
</organism>
<name>A0AAE0TSS9_9PEZI</name>
<protein>
    <submittedName>
        <fullName evidence="1">Uncharacterized protein</fullName>
    </submittedName>
</protein>
<evidence type="ECO:0000313" key="2">
    <source>
        <dbReference type="Proteomes" id="UP001274830"/>
    </source>
</evidence>
<keyword evidence="2" id="KW-1185">Reference proteome</keyword>
<evidence type="ECO:0000313" key="1">
    <source>
        <dbReference type="EMBL" id="KAK3672738.1"/>
    </source>
</evidence>
<proteinExistence type="predicted"/>
<accession>A0AAE0TSS9</accession>
<sequence length="93" mass="11075">LGQRRKLGTDWLVLELDSIIHIIQALQHIIQHNIKCTQQHIFFQVVFLTKQLVGMEHHQLDILAPSDHQHIEHRQQYFIAPNDKYHVEQVIEL</sequence>
<dbReference type="EMBL" id="JAUTXT010000030">
    <property type="protein sequence ID" value="KAK3672738.1"/>
    <property type="molecule type" value="Genomic_DNA"/>
</dbReference>
<gene>
    <name evidence="1" type="ORF">LTR78_007324</name>
</gene>
<feature type="non-terminal residue" evidence="1">
    <location>
        <position position="1"/>
    </location>
</feature>
<dbReference type="Proteomes" id="UP001274830">
    <property type="component" value="Unassembled WGS sequence"/>
</dbReference>
<reference evidence="1" key="1">
    <citation type="submission" date="2023-07" db="EMBL/GenBank/DDBJ databases">
        <title>Black Yeasts Isolated from many extreme environments.</title>
        <authorList>
            <person name="Coleine C."/>
            <person name="Stajich J.E."/>
            <person name="Selbmann L."/>
        </authorList>
    </citation>
    <scope>NUCLEOTIDE SEQUENCE</scope>
    <source>
        <strain evidence="1">CCFEE 5485</strain>
    </source>
</reference>
<dbReference type="AlphaFoldDB" id="A0AAE0TSS9"/>
<comment type="caution">
    <text evidence="1">The sequence shown here is derived from an EMBL/GenBank/DDBJ whole genome shotgun (WGS) entry which is preliminary data.</text>
</comment>